<protein>
    <submittedName>
        <fullName evidence="1">Uncharacterized protein</fullName>
    </submittedName>
</protein>
<proteinExistence type="predicted"/>
<dbReference type="RefSeq" id="WP_069974266.1">
    <property type="nucleotide sequence ID" value="NZ_CP017269.1"/>
</dbReference>
<organism evidence="1 2">
    <name type="scientific">Geosporobacter ferrireducens</name>
    <dbReference type="NCBI Taxonomy" id="1424294"/>
    <lineage>
        <taxon>Bacteria</taxon>
        <taxon>Bacillati</taxon>
        <taxon>Bacillota</taxon>
        <taxon>Clostridia</taxon>
        <taxon>Peptostreptococcales</taxon>
        <taxon>Thermotaleaceae</taxon>
        <taxon>Geosporobacter</taxon>
    </lineage>
</organism>
<name>A0A1D8GCR8_9FIRM</name>
<keyword evidence="2" id="KW-1185">Reference proteome</keyword>
<dbReference type="EMBL" id="CP017269">
    <property type="protein sequence ID" value="AOT68690.1"/>
    <property type="molecule type" value="Genomic_DNA"/>
</dbReference>
<reference evidence="1 2" key="1">
    <citation type="submission" date="2016-09" db="EMBL/GenBank/DDBJ databases">
        <title>Genomic analysis reveals versatility of anaerobic energy metabolism of Geosporobacter ferrireducens IRF9 of phylum Firmicutes.</title>
        <authorList>
            <person name="Kim S.-J."/>
        </authorList>
    </citation>
    <scope>NUCLEOTIDE SEQUENCE [LARGE SCALE GENOMIC DNA]</scope>
    <source>
        <strain evidence="1 2">IRF9</strain>
    </source>
</reference>
<dbReference type="OrthoDB" id="1954955at2"/>
<dbReference type="KEGG" id="gfe:Gferi_03320"/>
<evidence type="ECO:0000313" key="1">
    <source>
        <dbReference type="EMBL" id="AOT68690.1"/>
    </source>
</evidence>
<sequence>MKMLKGEILENDTVVNIFKMPFSDEQSFFVALVTLCDKFKVDIPIWTLREDKILNEKKEIIIPLEKEAKMRLRVITQ</sequence>
<accession>A0A1D8GCR8</accession>
<evidence type="ECO:0000313" key="2">
    <source>
        <dbReference type="Proteomes" id="UP000095743"/>
    </source>
</evidence>
<gene>
    <name evidence="1" type="ORF">Gferi_03320</name>
</gene>
<dbReference type="Proteomes" id="UP000095743">
    <property type="component" value="Chromosome"/>
</dbReference>
<dbReference type="AlphaFoldDB" id="A0A1D8GCR8"/>